<reference evidence="1" key="3">
    <citation type="submission" date="2020-12" db="UniProtKB">
        <authorList>
            <consortium name="EnsemblPlants"/>
        </authorList>
    </citation>
    <scope>IDENTIFICATION</scope>
</reference>
<dbReference type="EnsemblPlants" id="Pp3c15_25880V3.2">
    <property type="protein sequence ID" value="PAC:32929124.CDS.1"/>
    <property type="gene ID" value="Pp3c15_25880"/>
</dbReference>
<name>A0A7I3Z923_PHYPA</name>
<sequence length="91" mass="9909">MQLSRAKQKDGRRESFEGVFNRIDCEGGGAVTWEAFLHFFSSERSLMTDSALNPMCVQPMCNQPLCVQAAMCGGPPPPLFPPSSLCKLGPC</sequence>
<dbReference type="AlphaFoldDB" id="A0A7I3Z923"/>
<accession>A0A7I3Z923</accession>
<reference evidence="1 2" key="1">
    <citation type="journal article" date="2008" name="Science">
        <title>The Physcomitrella genome reveals evolutionary insights into the conquest of land by plants.</title>
        <authorList>
            <person name="Rensing S."/>
            <person name="Lang D."/>
            <person name="Zimmer A."/>
            <person name="Terry A."/>
            <person name="Salamov A."/>
            <person name="Shapiro H."/>
            <person name="Nishiyama T."/>
            <person name="Perroud P.-F."/>
            <person name="Lindquist E."/>
            <person name="Kamisugi Y."/>
            <person name="Tanahashi T."/>
            <person name="Sakakibara K."/>
            <person name="Fujita T."/>
            <person name="Oishi K."/>
            <person name="Shin-I T."/>
            <person name="Kuroki Y."/>
            <person name="Toyoda A."/>
            <person name="Suzuki Y."/>
            <person name="Hashimoto A."/>
            <person name="Yamaguchi K."/>
            <person name="Sugano A."/>
            <person name="Kohara Y."/>
            <person name="Fujiyama A."/>
            <person name="Anterola A."/>
            <person name="Aoki S."/>
            <person name="Ashton N."/>
            <person name="Barbazuk W.B."/>
            <person name="Barker E."/>
            <person name="Bennetzen J."/>
            <person name="Bezanilla M."/>
            <person name="Blankenship R."/>
            <person name="Cho S.H."/>
            <person name="Dutcher S."/>
            <person name="Estelle M."/>
            <person name="Fawcett J.A."/>
            <person name="Gundlach H."/>
            <person name="Hanada K."/>
            <person name="Heyl A."/>
            <person name="Hicks K.A."/>
            <person name="Hugh J."/>
            <person name="Lohr M."/>
            <person name="Mayer K."/>
            <person name="Melkozernov A."/>
            <person name="Murata T."/>
            <person name="Nelson D."/>
            <person name="Pils B."/>
            <person name="Prigge M."/>
            <person name="Reiss B."/>
            <person name="Renner T."/>
            <person name="Rombauts S."/>
            <person name="Rushton P."/>
            <person name="Sanderfoot A."/>
            <person name="Schween G."/>
            <person name="Shiu S.-H."/>
            <person name="Stueber K."/>
            <person name="Theodoulou F.L."/>
            <person name="Tu H."/>
            <person name="Van de Peer Y."/>
            <person name="Verrier P.J."/>
            <person name="Waters E."/>
            <person name="Wood A."/>
            <person name="Yang L."/>
            <person name="Cove D."/>
            <person name="Cuming A."/>
            <person name="Hasebe M."/>
            <person name="Lucas S."/>
            <person name="Mishler D.B."/>
            <person name="Reski R."/>
            <person name="Grigoriev I."/>
            <person name="Quatrano R.S."/>
            <person name="Boore J.L."/>
        </authorList>
    </citation>
    <scope>NUCLEOTIDE SEQUENCE [LARGE SCALE GENOMIC DNA]</scope>
    <source>
        <strain evidence="1 2">cv. Gransden 2004</strain>
    </source>
</reference>
<evidence type="ECO:0000313" key="1">
    <source>
        <dbReference type="EnsemblPlants" id="PAC:32929124.CDS.1"/>
    </source>
</evidence>
<dbReference type="EMBL" id="ABEU02000015">
    <property type="status" value="NOT_ANNOTATED_CDS"/>
    <property type="molecule type" value="Genomic_DNA"/>
</dbReference>
<evidence type="ECO:0000313" key="2">
    <source>
        <dbReference type="Proteomes" id="UP000006727"/>
    </source>
</evidence>
<reference evidence="1 2" key="2">
    <citation type="journal article" date="2018" name="Plant J.">
        <title>The Physcomitrella patens chromosome-scale assembly reveals moss genome structure and evolution.</title>
        <authorList>
            <person name="Lang D."/>
            <person name="Ullrich K.K."/>
            <person name="Murat F."/>
            <person name="Fuchs J."/>
            <person name="Jenkins J."/>
            <person name="Haas F.B."/>
            <person name="Piednoel M."/>
            <person name="Gundlach H."/>
            <person name="Van Bel M."/>
            <person name="Meyberg R."/>
            <person name="Vives C."/>
            <person name="Morata J."/>
            <person name="Symeonidi A."/>
            <person name="Hiss M."/>
            <person name="Muchero W."/>
            <person name="Kamisugi Y."/>
            <person name="Saleh O."/>
            <person name="Blanc G."/>
            <person name="Decker E.L."/>
            <person name="van Gessel N."/>
            <person name="Grimwood J."/>
            <person name="Hayes R.D."/>
            <person name="Graham S.W."/>
            <person name="Gunter L.E."/>
            <person name="McDaniel S.F."/>
            <person name="Hoernstein S.N.W."/>
            <person name="Larsson A."/>
            <person name="Li F.W."/>
            <person name="Perroud P.F."/>
            <person name="Phillips J."/>
            <person name="Ranjan P."/>
            <person name="Rokshar D.S."/>
            <person name="Rothfels C.J."/>
            <person name="Schneider L."/>
            <person name="Shu S."/>
            <person name="Stevenson D.W."/>
            <person name="Thummler F."/>
            <person name="Tillich M."/>
            <person name="Villarreal Aguilar J.C."/>
            <person name="Widiez T."/>
            <person name="Wong G.K."/>
            <person name="Wymore A."/>
            <person name="Zhang Y."/>
            <person name="Zimmer A.D."/>
            <person name="Quatrano R.S."/>
            <person name="Mayer K.F.X."/>
            <person name="Goodstein D."/>
            <person name="Casacuberta J.M."/>
            <person name="Vandepoele K."/>
            <person name="Reski R."/>
            <person name="Cuming A.C."/>
            <person name="Tuskan G.A."/>
            <person name="Maumus F."/>
            <person name="Salse J."/>
            <person name="Schmutz J."/>
            <person name="Rensing S.A."/>
        </authorList>
    </citation>
    <scope>NUCLEOTIDE SEQUENCE [LARGE SCALE GENOMIC DNA]</scope>
    <source>
        <strain evidence="1 2">cv. Gransden 2004</strain>
    </source>
</reference>
<proteinExistence type="predicted"/>
<dbReference type="Proteomes" id="UP000006727">
    <property type="component" value="Chromosome 15"/>
</dbReference>
<keyword evidence="2" id="KW-1185">Reference proteome</keyword>
<evidence type="ECO:0008006" key="3">
    <source>
        <dbReference type="Google" id="ProtNLM"/>
    </source>
</evidence>
<organism evidence="1 2">
    <name type="scientific">Physcomitrium patens</name>
    <name type="common">Spreading-leaved earth moss</name>
    <name type="synonym">Physcomitrella patens</name>
    <dbReference type="NCBI Taxonomy" id="3218"/>
    <lineage>
        <taxon>Eukaryota</taxon>
        <taxon>Viridiplantae</taxon>
        <taxon>Streptophyta</taxon>
        <taxon>Embryophyta</taxon>
        <taxon>Bryophyta</taxon>
        <taxon>Bryophytina</taxon>
        <taxon>Bryopsida</taxon>
        <taxon>Funariidae</taxon>
        <taxon>Funariales</taxon>
        <taxon>Funariaceae</taxon>
        <taxon>Physcomitrium</taxon>
    </lineage>
</organism>
<protein>
    <recommendedName>
        <fullName evidence="3">EF-hand domain-containing protein</fullName>
    </recommendedName>
</protein>
<dbReference type="Gramene" id="Pp3c15_25880V3.2">
    <property type="protein sequence ID" value="PAC:32929124.CDS.1"/>
    <property type="gene ID" value="Pp3c15_25880"/>
</dbReference>